<dbReference type="Gramene" id="Psat07G0671100-T1">
    <property type="protein sequence ID" value="KAI5392022.1"/>
    <property type="gene ID" value="KIW84_076711"/>
</dbReference>
<dbReference type="Proteomes" id="UP001058974">
    <property type="component" value="Chromosome 7"/>
</dbReference>
<accession>A0A9D4VYT2</accession>
<dbReference type="AlphaFoldDB" id="A0A9D4VYT2"/>
<gene>
    <name evidence="2" type="ORF">KIW84_076711</name>
</gene>
<reference evidence="2 3" key="1">
    <citation type="journal article" date="2022" name="Nat. Genet.">
        <title>Improved pea reference genome and pan-genome highlight genomic features and evolutionary characteristics.</title>
        <authorList>
            <person name="Yang T."/>
            <person name="Liu R."/>
            <person name="Luo Y."/>
            <person name="Hu S."/>
            <person name="Wang D."/>
            <person name="Wang C."/>
            <person name="Pandey M.K."/>
            <person name="Ge S."/>
            <person name="Xu Q."/>
            <person name="Li N."/>
            <person name="Li G."/>
            <person name="Huang Y."/>
            <person name="Saxena R.K."/>
            <person name="Ji Y."/>
            <person name="Li M."/>
            <person name="Yan X."/>
            <person name="He Y."/>
            <person name="Liu Y."/>
            <person name="Wang X."/>
            <person name="Xiang C."/>
            <person name="Varshney R.K."/>
            <person name="Ding H."/>
            <person name="Gao S."/>
            <person name="Zong X."/>
        </authorList>
    </citation>
    <scope>NUCLEOTIDE SEQUENCE [LARGE SCALE GENOMIC DNA]</scope>
    <source>
        <strain evidence="2 3">cv. Zhongwan 6</strain>
    </source>
</reference>
<comment type="caution">
    <text evidence="2">The sequence shown here is derived from an EMBL/GenBank/DDBJ whole genome shotgun (WGS) entry which is preliminary data.</text>
</comment>
<proteinExistence type="predicted"/>
<name>A0A9D4VYT2_PEA</name>
<keyword evidence="3" id="KW-1185">Reference proteome</keyword>
<dbReference type="Pfam" id="PF14214">
    <property type="entry name" value="Helitron_like_N"/>
    <property type="match status" value="1"/>
</dbReference>
<dbReference type="PANTHER" id="PTHR45786">
    <property type="entry name" value="DNA BINDING PROTEIN-LIKE"/>
    <property type="match status" value="1"/>
</dbReference>
<evidence type="ECO:0000259" key="1">
    <source>
        <dbReference type="Pfam" id="PF14214"/>
    </source>
</evidence>
<protein>
    <recommendedName>
        <fullName evidence="1">Helitron helicase-like domain-containing protein</fullName>
    </recommendedName>
</protein>
<dbReference type="EMBL" id="JAMSHJ010000007">
    <property type="protein sequence ID" value="KAI5392022.1"/>
    <property type="molecule type" value="Genomic_DNA"/>
</dbReference>
<organism evidence="2 3">
    <name type="scientific">Pisum sativum</name>
    <name type="common">Garden pea</name>
    <name type="synonym">Lathyrus oleraceus</name>
    <dbReference type="NCBI Taxonomy" id="3888"/>
    <lineage>
        <taxon>Eukaryota</taxon>
        <taxon>Viridiplantae</taxon>
        <taxon>Streptophyta</taxon>
        <taxon>Embryophyta</taxon>
        <taxon>Tracheophyta</taxon>
        <taxon>Spermatophyta</taxon>
        <taxon>Magnoliopsida</taxon>
        <taxon>eudicotyledons</taxon>
        <taxon>Gunneridae</taxon>
        <taxon>Pentapetalae</taxon>
        <taxon>rosids</taxon>
        <taxon>fabids</taxon>
        <taxon>Fabales</taxon>
        <taxon>Fabaceae</taxon>
        <taxon>Papilionoideae</taxon>
        <taxon>50 kb inversion clade</taxon>
        <taxon>NPAAA clade</taxon>
        <taxon>Hologalegina</taxon>
        <taxon>IRL clade</taxon>
        <taxon>Fabeae</taxon>
        <taxon>Lathyrus</taxon>
    </lineage>
</organism>
<feature type="domain" description="Helitron helicase-like" evidence="1">
    <location>
        <begin position="59"/>
        <end position="153"/>
    </location>
</feature>
<evidence type="ECO:0000313" key="2">
    <source>
        <dbReference type="EMBL" id="KAI5392022.1"/>
    </source>
</evidence>
<dbReference type="InterPro" id="IPR025476">
    <property type="entry name" value="Helitron_helicase-like"/>
</dbReference>
<dbReference type="PANTHER" id="PTHR45786:SF66">
    <property type="entry name" value="HOOK MOTIF PROTEIN, PUTATIVE-RELATED"/>
    <property type="match status" value="1"/>
</dbReference>
<sequence length="156" mass="17862">MLYEQNVDAKSFRMARDKLCEGDVSYLKLRLISKRTANGRICNQPNVSEVAFLIVGDGANTKEWVVLPSSYVGTGRYMDQLYFDGMEICNYIGFPDLFITFTCNPNWPEIQRVLGSINLKAADHPDLISRIFRMKFDELLYNLTKKNVMGKVLSCK</sequence>
<evidence type="ECO:0000313" key="3">
    <source>
        <dbReference type="Proteomes" id="UP001058974"/>
    </source>
</evidence>